<dbReference type="Proteomes" id="UP001460270">
    <property type="component" value="Unassembled WGS sequence"/>
</dbReference>
<evidence type="ECO:0000256" key="1">
    <source>
        <dbReference type="SAM" id="MobiDB-lite"/>
    </source>
</evidence>
<name>A0AAW0PW72_9GOBI</name>
<gene>
    <name evidence="2" type="ORF">WMY93_002996</name>
</gene>
<organism evidence="2 3">
    <name type="scientific">Mugilogobius chulae</name>
    <name type="common">yellowstripe goby</name>
    <dbReference type="NCBI Taxonomy" id="88201"/>
    <lineage>
        <taxon>Eukaryota</taxon>
        <taxon>Metazoa</taxon>
        <taxon>Chordata</taxon>
        <taxon>Craniata</taxon>
        <taxon>Vertebrata</taxon>
        <taxon>Euteleostomi</taxon>
        <taxon>Actinopterygii</taxon>
        <taxon>Neopterygii</taxon>
        <taxon>Teleostei</taxon>
        <taxon>Neoteleostei</taxon>
        <taxon>Acanthomorphata</taxon>
        <taxon>Gobiaria</taxon>
        <taxon>Gobiiformes</taxon>
        <taxon>Gobioidei</taxon>
        <taxon>Gobiidae</taxon>
        <taxon>Gobionellinae</taxon>
        <taxon>Mugilogobius</taxon>
    </lineage>
</organism>
<sequence length="148" mass="16959">MHVSKLAVVIKRSERGTDRRTVRLSIHPSIPVPVPLQKHAATEPRQAYTRVHITTEVQSHVHDENHSSRERERERGRPGERRRSSGSRARWETCRSKAEASTVQPNERVRLRASGDRLLAWDRNNGIPGALFARIEAAPWKIAVEIQR</sequence>
<proteinExistence type="predicted"/>
<comment type="caution">
    <text evidence="2">The sequence shown here is derived from an EMBL/GenBank/DDBJ whole genome shotgun (WGS) entry which is preliminary data.</text>
</comment>
<accession>A0AAW0PW72</accession>
<protein>
    <submittedName>
        <fullName evidence="2">Uncharacterized protein</fullName>
    </submittedName>
</protein>
<feature type="compositionally biased region" description="Basic and acidic residues" evidence="1">
    <location>
        <begin position="59"/>
        <end position="98"/>
    </location>
</feature>
<evidence type="ECO:0000313" key="2">
    <source>
        <dbReference type="EMBL" id="KAK7939670.1"/>
    </source>
</evidence>
<evidence type="ECO:0000313" key="3">
    <source>
        <dbReference type="Proteomes" id="UP001460270"/>
    </source>
</evidence>
<dbReference type="AlphaFoldDB" id="A0AAW0PW72"/>
<feature type="region of interest" description="Disordered" evidence="1">
    <location>
        <begin position="38"/>
        <end position="105"/>
    </location>
</feature>
<reference evidence="3" key="1">
    <citation type="submission" date="2024-04" db="EMBL/GenBank/DDBJ databases">
        <title>Salinicola lusitanus LLJ914,a marine bacterium isolated from the Okinawa Trough.</title>
        <authorList>
            <person name="Li J."/>
        </authorList>
    </citation>
    <scope>NUCLEOTIDE SEQUENCE [LARGE SCALE GENOMIC DNA]</scope>
</reference>
<dbReference type="EMBL" id="JBBPFD010000002">
    <property type="protein sequence ID" value="KAK7939670.1"/>
    <property type="molecule type" value="Genomic_DNA"/>
</dbReference>
<keyword evidence="3" id="KW-1185">Reference proteome</keyword>